<dbReference type="GO" id="GO:0016620">
    <property type="term" value="F:oxidoreductase activity, acting on the aldehyde or oxo group of donors, NAD or NADP as acceptor"/>
    <property type="evidence" value="ECO:0007669"/>
    <property type="project" value="InterPro"/>
</dbReference>
<dbReference type="eggNOG" id="ENOG502S1KK">
    <property type="taxonomic scope" value="Eukaryota"/>
</dbReference>
<proteinExistence type="predicted"/>
<dbReference type="AlphaFoldDB" id="D8TNK2"/>
<dbReference type="InterPro" id="IPR016162">
    <property type="entry name" value="Ald_DH_N"/>
</dbReference>
<protein>
    <recommendedName>
        <fullName evidence="4">Aldehyde dehydrogenase domain-containing protein</fullName>
    </recommendedName>
</protein>
<dbReference type="Proteomes" id="UP000001058">
    <property type="component" value="Unassembled WGS sequence"/>
</dbReference>
<dbReference type="InterPro" id="IPR016163">
    <property type="entry name" value="Ald_DH_C"/>
</dbReference>
<accession>D8TNK2</accession>
<dbReference type="STRING" id="3068.D8TNK2"/>
<evidence type="ECO:0000313" key="2">
    <source>
        <dbReference type="EMBL" id="EFJ50858.1"/>
    </source>
</evidence>
<dbReference type="InterPro" id="IPR016161">
    <property type="entry name" value="Ald_DH/histidinol_DH"/>
</dbReference>
<feature type="region of interest" description="Disordered" evidence="1">
    <location>
        <begin position="371"/>
        <end position="397"/>
    </location>
</feature>
<dbReference type="RefSeq" id="XP_002947870.1">
    <property type="nucleotide sequence ID" value="XM_002947824.1"/>
</dbReference>
<dbReference type="SUPFAM" id="SSF53720">
    <property type="entry name" value="ALDH-like"/>
    <property type="match status" value="1"/>
</dbReference>
<organism evidence="3">
    <name type="scientific">Volvox carteri f. nagariensis</name>
    <dbReference type="NCBI Taxonomy" id="3068"/>
    <lineage>
        <taxon>Eukaryota</taxon>
        <taxon>Viridiplantae</taxon>
        <taxon>Chlorophyta</taxon>
        <taxon>core chlorophytes</taxon>
        <taxon>Chlorophyceae</taxon>
        <taxon>CS clade</taxon>
        <taxon>Chlamydomonadales</taxon>
        <taxon>Volvocaceae</taxon>
        <taxon>Volvox</taxon>
    </lineage>
</organism>
<dbReference type="Gene3D" id="3.40.309.10">
    <property type="entry name" value="Aldehyde Dehydrogenase, Chain A, domain 2"/>
    <property type="match status" value="1"/>
</dbReference>
<evidence type="ECO:0008006" key="4">
    <source>
        <dbReference type="Google" id="ProtNLM"/>
    </source>
</evidence>
<keyword evidence="3" id="KW-1185">Reference proteome</keyword>
<dbReference type="Gene3D" id="3.40.605.10">
    <property type="entry name" value="Aldehyde Dehydrogenase, Chain A, domain 1"/>
    <property type="match status" value="1"/>
</dbReference>
<evidence type="ECO:0000313" key="3">
    <source>
        <dbReference type="Proteomes" id="UP000001058"/>
    </source>
</evidence>
<sequence>MTVDPPALIDDAPAEIDQALTELEAKKKTWANLALSQKIALLDAVRVRLLDKMNELARLGAEVKASTDEHVIMGEMLVAVMAPAVYIHKLLHTLRALAATGKAPKLPVRITQSGQRAVQVFPVSWSDRHNLVYPGVTAELVLRPEVRDVRQAELYDAKGRVKGGREGLCAVLGAGNHVSGVFRVQGFLTLKDVLVCLYERGQVVAVKPHPLWFEWHRVADYVLQPLIRAGFVQSLYLPDVDSTRSLVYSTKLDCVHLTGGIATHDAIVWGSTVEEQQRRRQANDPLLKVPITSELGCVTPFILPGWDYTPAQLRVQAENLVLAVAANCGCNCNSAKVLLMPADWNQGEAFLENVRTVLRGMPMDPPFYPGIQKRHSAAPPSGDGAALNTPRRALRSR</sequence>
<reference evidence="2 3" key="1">
    <citation type="journal article" date="2010" name="Science">
        <title>Genomic analysis of organismal complexity in the multicellular green alga Volvox carteri.</title>
        <authorList>
            <person name="Prochnik S.E."/>
            <person name="Umen J."/>
            <person name="Nedelcu A.M."/>
            <person name="Hallmann A."/>
            <person name="Miller S.M."/>
            <person name="Nishii I."/>
            <person name="Ferris P."/>
            <person name="Kuo A."/>
            <person name="Mitros T."/>
            <person name="Fritz-Laylin L.K."/>
            <person name="Hellsten U."/>
            <person name="Chapman J."/>
            <person name="Simakov O."/>
            <person name="Rensing S.A."/>
            <person name="Terry A."/>
            <person name="Pangilinan J."/>
            <person name="Kapitonov V."/>
            <person name="Jurka J."/>
            <person name="Salamov A."/>
            <person name="Shapiro H."/>
            <person name="Schmutz J."/>
            <person name="Grimwood J."/>
            <person name="Lindquist E."/>
            <person name="Lucas S."/>
            <person name="Grigoriev I.V."/>
            <person name="Schmitt R."/>
            <person name="Kirk D."/>
            <person name="Rokhsar D.S."/>
        </authorList>
    </citation>
    <scope>NUCLEOTIDE SEQUENCE [LARGE SCALE GENOMIC DNA]</scope>
    <source>
        <strain evidence="3">f. Nagariensis / Eve</strain>
    </source>
</reference>
<dbReference type="GeneID" id="9620982"/>
<gene>
    <name evidence="2" type="ORF">VOLCADRAFT_103640</name>
</gene>
<dbReference type="KEGG" id="vcn:VOLCADRAFT_103640"/>
<dbReference type="InParanoid" id="D8TNK2"/>
<dbReference type="EMBL" id="GL378329">
    <property type="protein sequence ID" value="EFJ50858.1"/>
    <property type="molecule type" value="Genomic_DNA"/>
</dbReference>
<dbReference type="OrthoDB" id="40137at2759"/>
<evidence type="ECO:0000256" key="1">
    <source>
        <dbReference type="SAM" id="MobiDB-lite"/>
    </source>
</evidence>
<name>D8TNK2_VOLCA</name>